<gene>
    <name evidence="2" type="ORF">SCF082_LOCUS22524</name>
</gene>
<dbReference type="EMBL" id="CAXAMM010016169">
    <property type="protein sequence ID" value="CAK9038232.1"/>
    <property type="molecule type" value="Genomic_DNA"/>
</dbReference>
<reference evidence="2 3" key="1">
    <citation type="submission" date="2024-02" db="EMBL/GenBank/DDBJ databases">
        <authorList>
            <person name="Chen Y."/>
            <person name="Shah S."/>
            <person name="Dougan E. K."/>
            <person name="Thang M."/>
            <person name="Chan C."/>
        </authorList>
    </citation>
    <scope>NUCLEOTIDE SEQUENCE [LARGE SCALE GENOMIC DNA]</scope>
</reference>
<feature type="non-terminal residue" evidence="2">
    <location>
        <position position="1"/>
    </location>
</feature>
<evidence type="ECO:0000313" key="3">
    <source>
        <dbReference type="Proteomes" id="UP001642464"/>
    </source>
</evidence>
<feature type="region of interest" description="Disordered" evidence="1">
    <location>
        <begin position="1"/>
        <end position="22"/>
    </location>
</feature>
<proteinExistence type="predicted"/>
<name>A0ABP0LGD3_9DINO</name>
<evidence type="ECO:0000313" key="2">
    <source>
        <dbReference type="EMBL" id="CAK9038232.1"/>
    </source>
</evidence>
<evidence type="ECO:0000256" key="1">
    <source>
        <dbReference type="SAM" id="MobiDB-lite"/>
    </source>
</evidence>
<sequence>STIFQIRPHLPKPKRSADGMENEAAQRISTNGIHREHEHGNFPSLLTIRNPARDAAMPVGIQKQGQTRQSGRAGLLEVEDIYVPSTASQLPSRHASQSITSRCSLPSTCMHVNKEFNKNNTGQHNMDAVMKPKPGRCCSASTCYVS</sequence>
<protein>
    <submittedName>
        <fullName evidence="2">Uncharacterized protein</fullName>
    </submittedName>
</protein>
<comment type="caution">
    <text evidence="2">The sequence shown here is derived from an EMBL/GenBank/DDBJ whole genome shotgun (WGS) entry which is preliminary data.</text>
</comment>
<accession>A0ABP0LGD3</accession>
<keyword evidence="3" id="KW-1185">Reference proteome</keyword>
<organism evidence="2 3">
    <name type="scientific">Durusdinium trenchii</name>
    <dbReference type="NCBI Taxonomy" id="1381693"/>
    <lineage>
        <taxon>Eukaryota</taxon>
        <taxon>Sar</taxon>
        <taxon>Alveolata</taxon>
        <taxon>Dinophyceae</taxon>
        <taxon>Suessiales</taxon>
        <taxon>Symbiodiniaceae</taxon>
        <taxon>Durusdinium</taxon>
    </lineage>
</organism>
<dbReference type="Proteomes" id="UP001642464">
    <property type="component" value="Unassembled WGS sequence"/>
</dbReference>